<proteinExistence type="predicted"/>
<keyword evidence="1" id="KW-0812">Transmembrane</keyword>
<protein>
    <recommendedName>
        <fullName evidence="4">Ceramidase</fullName>
    </recommendedName>
</protein>
<keyword evidence="3" id="KW-1185">Reference proteome</keyword>
<dbReference type="Proteomes" id="UP000246058">
    <property type="component" value="Chromosome"/>
</dbReference>
<evidence type="ECO:0000256" key="1">
    <source>
        <dbReference type="SAM" id="Phobius"/>
    </source>
</evidence>
<feature type="transmembrane region" description="Helical" evidence="1">
    <location>
        <begin position="205"/>
        <end position="225"/>
    </location>
</feature>
<dbReference type="AlphaFoldDB" id="A0A2U8VUZ6"/>
<feature type="transmembrane region" description="Helical" evidence="1">
    <location>
        <begin position="140"/>
        <end position="159"/>
    </location>
</feature>
<feature type="transmembrane region" description="Helical" evidence="1">
    <location>
        <begin position="100"/>
        <end position="120"/>
    </location>
</feature>
<feature type="transmembrane region" description="Helical" evidence="1">
    <location>
        <begin position="171"/>
        <end position="190"/>
    </location>
</feature>
<dbReference type="RefSeq" id="WP_109952615.1">
    <property type="nucleotide sequence ID" value="NZ_CP029551.1"/>
</dbReference>
<reference evidence="2 3" key="1">
    <citation type="submission" date="2018-05" db="EMBL/GenBank/DDBJ databases">
        <title>Complete Genome Sequence of Methylobacterium sp. 17Sr1-43.</title>
        <authorList>
            <person name="Srinivasan S."/>
        </authorList>
    </citation>
    <scope>NUCLEOTIDE SEQUENCE [LARGE SCALE GENOMIC DNA]</scope>
    <source>
        <strain evidence="2 3">17Sr1-43</strain>
    </source>
</reference>
<keyword evidence="1" id="KW-0472">Membrane</keyword>
<feature type="transmembrane region" description="Helical" evidence="1">
    <location>
        <begin position="49"/>
        <end position="68"/>
    </location>
</feature>
<feature type="transmembrane region" description="Helical" evidence="1">
    <location>
        <begin position="25"/>
        <end position="42"/>
    </location>
</feature>
<keyword evidence="1" id="KW-1133">Transmembrane helix</keyword>
<feature type="transmembrane region" description="Helical" evidence="1">
    <location>
        <begin position="74"/>
        <end position="93"/>
    </location>
</feature>
<dbReference type="KEGG" id="meti:DK427_18925"/>
<dbReference type="EMBL" id="CP029551">
    <property type="protein sequence ID" value="AWN37547.1"/>
    <property type="molecule type" value="Genomic_DNA"/>
</dbReference>
<gene>
    <name evidence="2" type="ORF">DK427_18925</name>
</gene>
<name>A0A2U8VUZ6_9HYPH</name>
<evidence type="ECO:0000313" key="3">
    <source>
        <dbReference type="Proteomes" id="UP000246058"/>
    </source>
</evidence>
<organism evidence="2 3">
    <name type="scientific">Methylobacterium radiodurans</name>
    <dbReference type="NCBI Taxonomy" id="2202828"/>
    <lineage>
        <taxon>Bacteria</taxon>
        <taxon>Pseudomonadati</taxon>
        <taxon>Pseudomonadota</taxon>
        <taxon>Alphaproteobacteria</taxon>
        <taxon>Hyphomicrobiales</taxon>
        <taxon>Methylobacteriaceae</taxon>
        <taxon>Methylobacterium</taxon>
    </lineage>
</organism>
<accession>A0A2U8VUZ6</accession>
<sequence>MSTDWFEPIRAYCERTGAGFWDEPLNAATNAAFLAAALAAAWRAGRDPAALALAVLVGIVGIGSFLFHTLAVHWSMLADVIPIAVFIHGYFFLALRRFLGLGPLAAGGATLGFLAFSFGLVPALDALTGRDVEALTNGSIAYLPALLALGGVAAPLVAGQTCHRAAARREAGLALLGIAALFGLSLAARTLDRAACWTIPFGTHWLWHLFNAGVLYGLIATAARYRRRVPD</sequence>
<evidence type="ECO:0008006" key="4">
    <source>
        <dbReference type="Google" id="ProtNLM"/>
    </source>
</evidence>
<dbReference type="OrthoDB" id="277121at2"/>
<evidence type="ECO:0000313" key="2">
    <source>
        <dbReference type="EMBL" id="AWN37547.1"/>
    </source>
</evidence>